<dbReference type="EMBL" id="GGEC01073067">
    <property type="protein sequence ID" value="MBX53551.1"/>
    <property type="molecule type" value="Transcribed_RNA"/>
</dbReference>
<reference evidence="1" key="1">
    <citation type="submission" date="2018-02" db="EMBL/GenBank/DDBJ databases">
        <title>Rhizophora mucronata_Transcriptome.</title>
        <authorList>
            <person name="Meera S.P."/>
            <person name="Sreeshan A."/>
            <person name="Augustine A."/>
        </authorList>
    </citation>
    <scope>NUCLEOTIDE SEQUENCE</scope>
    <source>
        <tissue evidence="1">Leaf</tissue>
    </source>
</reference>
<sequence>MGYIEFNLSLNFSPFLMPMSLYFSFSGKGVNRLS</sequence>
<protein>
    <submittedName>
        <fullName evidence="1">Uncharacterized protein</fullName>
    </submittedName>
</protein>
<dbReference type="AlphaFoldDB" id="A0A2P2PFS7"/>
<accession>A0A2P2PFS7</accession>
<organism evidence="1">
    <name type="scientific">Rhizophora mucronata</name>
    <name type="common">Asiatic mangrove</name>
    <dbReference type="NCBI Taxonomy" id="61149"/>
    <lineage>
        <taxon>Eukaryota</taxon>
        <taxon>Viridiplantae</taxon>
        <taxon>Streptophyta</taxon>
        <taxon>Embryophyta</taxon>
        <taxon>Tracheophyta</taxon>
        <taxon>Spermatophyta</taxon>
        <taxon>Magnoliopsida</taxon>
        <taxon>eudicotyledons</taxon>
        <taxon>Gunneridae</taxon>
        <taxon>Pentapetalae</taxon>
        <taxon>rosids</taxon>
        <taxon>fabids</taxon>
        <taxon>Malpighiales</taxon>
        <taxon>Rhizophoraceae</taxon>
        <taxon>Rhizophora</taxon>
    </lineage>
</organism>
<evidence type="ECO:0000313" key="1">
    <source>
        <dbReference type="EMBL" id="MBX53551.1"/>
    </source>
</evidence>
<proteinExistence type="predicted"/>
<name>A0A2P2PFS7_RHIMU</name>